<dbReference type="InterPro" id="IPR038109">
    <property type="entry name" value="DNA_bind_recomb_sf"/>
</dbReference>
<dbReference type="PROSITE" id="PS51736">
    <property type="entry name" value="RECOMBINASES_3"/>
    <property type="match status" value="1"/>
</dbReference>
<protein>
    <submittedName>
        <fullName evidence="4">Recombinase family protein</fullName>
    </submittedName>
</protein>
<accession>A0A8J7H180</accession>
<feature type="domain" description="Resolvase/invertase-type recombinase catalytic" evidence="2">
    <location>
        <begin position="2"/>
        <end position="151"/>
    </location>
</feature>
<dbReference type="PANTHER" id="PTHR30461:SF23">
    <property type="entry name" value="DNA RECOMBINASE-RELATED"/>
    <property type="match status" value="1"/>
</dbReference>
<dbReference type="GO" id="GO:0003677">
    <property type="term" value="F:DNA binding"/>
    <property type="evidence" value="ECO:0007669"/>
    <property type="project" value="InterPro"/>
</dbReference>
<dbReference type="Proteomes" id="UP000623269">
    <property type="component" value="Unassembled WGS sequence"/>
</dbReference>
<gene>
    <name evidence="4" type="ORF">I5677_04195</name>
</gene>
<keyword evidence="1" id="KW-0175">Coiled coil</keyword>
<evidence type="ECO:0000259" key="3">
    <source>
        <dbReference type="PROSITE" id="PS51737"/>
    </source>
</evidence>
<dbReference type="CDD" id="cd00338">
    <property type="entry name" value="Ser_Recombinase"/>
    <property type="match status" value="1"/>
</dbReference>
<dbReference type="GO" id="GO:0000150">
    <property type="term" value="F:DNA strand exchange activity"/>
    <property type="evidence" value="ECO:0007669"/>
    <property type="project" value="InterPro"/>
</dbReference>
<dbReference type="Pfam" id="PF07508">
    <property type="entry name" value="Recombinase"/>
    <property type="match status" value="1"/>
</dbReference>
<keyword evidence="5" id="KW-1185">Reference proteome</keyword>
<dbReference type="EMBL" id="JAEAGR010000003">
    <property type="protein sequence ID" value="MBH1940094.1"/>
    <property type="molecule type" value="Genomic_DNA"/>
</dbReference>
<dbReference type="InterPro" id="IPR036162">
    <property type="entry name" value="Resolvase-like_N_sf"/>
</dbReference>
<name>A0A8J7H180_9FIRM</name>
<evidence type="ECO:0000313" key="4">
    <source>
        <dbReference type="EMBL" id="MBH1940094.1"/>
    </source>
</evidence>
<dbReference type="Gene3D" id="3.90.1750.20">
    <property type="entry name" value="Putative Large Serine Recombinase, Chain B, Domain 2"/>
    <property type="match status" value="1"/>
</dbReference>
<sequence length="550" mass="64632">MKAVYYCRVSTEEESQINALDKQVQEAENCIKNNNWELIDTYIDEGKSGTSTYKRDEYIRLFEDISTDKFDIIVIKSQDRLMRNVKDWYLFIDKLVVNNKKLYFYLENRFYTPDDSLITGIKAILAEEYSRELSKKIKNAHKNRQTSKGKPVITSNTWGYDNINKEIHINEKEAEIVRLIYDLCIKGYGSRSISKELSNREVKSRTGNDFAEITVRRIIRNPLFKGTVVMNKRRIDFNTKKTVHVPEDEWIIHENAVPAIVSSDIWERANSMMDARSTEVNANEFKQQRNGKNIGKYNLSGKIFCGMCGEVFWRRYRRKKSNYEQIVEWSCCEYIRRGRKTKTDNRGKEKQKVSNEKSGCDNIHIKEEDLYNLLLEISKDIFGNKKEDIINKAITILRAIFSEDTIADERKSIDDEMKKILNQKDLLMDKLLEGVITNEDYKRKDADLEKRLTNIRNQELELIEKEKEANDIENRLLSIKKILENRGADLACVNQLVDHIEKIIVFNEHLEIYLDFYEPIQAKIYGQGKAKKYQYVDTSKHLTSIDNQIT</sequence>
<dbReference type="InterPro" id="IPR006119">
    <property type="entry name" value="Resolv_N"/>
</dbReference>
<dbReference type="SUPFAM" id="SSF53041">
    <property type="entry name" value="Resolvase-like"/>
    <property type="match status" value="1"/>
</dbReference>
<dbReference type="PROSITE" id="PS51737">
    <property type="entry name" value="RECOMBINASE_DNA_BIND"/>
    <property type="match status" value="1"/>
</dbReference>
<dbReference type="PANTHER" id="PTHR30461">
    <property type="entry name" value="DNA-INVERTASE FROM LAMBDOID PROPHAGE"/>
    <property type="match status" value="1"/>
</dbReference>
<organism evidence="4 5">
    <name type="scientific">Mobilitalea sibirica</name>
    <dbReference type="NCBI Taxonomy" id="1462919"/>
    <lineage>
        <taxon>Bacteria</taxon>
        <taxon>Bacillati</taxon>
        <taxon>Bacillota</taxon>
        <taxon>Clostridia</taxon>
        <taxon>Lachnospirales</taxon>
        <taxon>Lachnospiraceae</taxon>
        <taxon>Mobilitalea</taxon>
    </lineage>
</organism>
<evidence type="ECO:0000313" key="5">
    <source>
        <dbReference type="Proteomes" id="UP000623269"/>
    </source>
</evidence>
<dbReference type="Gene3D" id="3.40.50.1390">
    <property type="entry name" value="Resolvase, N-terminal catalytic domain"/>
    <property type="match status" value="1"/>
</dbReference>
<comment type="caution">
    <text evidence="4">The sequence shown here is derived from an EMBL/GenBank/DDBJ whole genome shotgun (WGS) entry which is preliminary data.</text>
</comment>
<proteinExistence type="predicted"/>
<evidence type="ECO:0000256" key="1">
    <source>
        <dbReference type="SAM" id="Coils"/>
    </source>
</evidence>
<dbReference type="AlphaFoldDB" id="A0A8J7H180"/>
<dbReference type="Pfam" id="PF00239">
    <property type="entry name" value="Resolvase"/>
    <property type="match status" value="1"/>
</dbReference>
<dbReference type="SMART" id="SM00857">
    <property type="entry name" value="Resolvase"/>
    <property type="match status" value="1"/>
</dbReference>
<reference evidence="4" key="1">
    <citation type="submission" date="2020-12" db="EMBL/GenBank/DDBJ databases">
        <title>M. sibirica DSM 26468T genome.</title>
        <authorList>
            <person name="Thieme N."/>
            <person name="Rettenmaier R."/>
            <person name="Zverlov V."/>
            <person name="Liebl W."/>
        </authorList>
    </citation>
    <scope>NUCLEOTIDE SEQUENCE</scope>
    <source>
        <strain evidence="4">DSM 26468</strain>
    </source>
</reference>
<feature type="domain" description="Recombinase" evidence="3">
    <location>
        <begin position="157"/>
        <end position="279"/>
    </location>
</feature>
<dbReference type="RefSeq" id="WP_197660315.1">
    <property type="nucleotide sequence ID" value="NZ_JAEAGR010000003.1"/>
</dbReference>
<feature type="coiled-coil region" evidence="1">
    <location>
        <begin position="438"/>
        <end position="475"/>
    </location>
</feature>
<dbReference type="InterPro" id="IPR011109">
    <property type="entry name" value="DNA_bind_recombinase_dom"/>
</dbReference>
<dbReference type="InterPro" id="IPR050639">
    <property type="entry name" value="SSR_resolvase"/>
</dbReference>
<evidence type="ECO:0000259" key="2">
    <source>
        <dbReference type="PROSITE" id="PS51736"/>
    </source>
</evidence>